<sequence length="86" mass="10134">MNKIAMNRQSIKMLRCHKSLQNVTLINILPESDWPMKTSQQFRSFSPFFDGISEIWHYEEKKRLDFLIKKPGSGIEIASIKARNHK</sequence>
<protein>
    <submittedName>
        <fullName evidence="1">Uncharacterized protein</fullName>
    </submittedName>
</protein>
<name>A0A382TP63_9ZZZZ</name>
<reference evidence="1" key="1">
    <citation type="submission" date="2018-05" db="EMBL/GenBank/DDBJ databases">
        <authorList>
            <person name="Lanie J.A."/>
            <person name="Ng W.-L."/>
            <person name="Kazmierczak K.M."/>
            <person name="Andrzejewski T.M."/>
            <person name="Davidsen T.M."/>
            <person name="Wayne K.J."/>
            <person name="Tettelin H."/>
            <person name="Glass J.I."/>
            <person name="Rusch D."/>
            <person name="Podicherti R."/>
            <person name="Tsui H.-C.T."/>
            <person name="Winkler M.E."/>
        </authorList>
    </citation>
    <scope>NUCLEOTIDE SEQUENCE</scope>
</reference>
<dbReference type="EMBL" id="UINC01137923">
    <property type="protein sequence ID" value="SVD23555.1"/>
    <property type="molecule type" value="Genomic_DNA"/>
</dbReference>
<dbReference type="AlphaFoldDB" id="A0A382TP63"/>
<accession>A0A382TP63</accession>
<gene>
    <name evidence="1" type="ORF">METZ01_LOCUS376409</name>
</gene>
<proteinExistence type="predicted"/>
<organism evidence="1">
    <name type="scientific">marine metagenome</name>
    <dbReference type="NCBI Taxonomy" id="408172"/>
    <lineage>
        <taxon>unclassified sequences</taxon>
        <taxon>metagenomes</taxon>
        <taxon>ecological metagenomes</taxon>
    </lineage>
</organism>
<evidence type="ECO:0000313" key="1">
    <source>
        <dbReference type="EMBL" id="SVD23555.1"/>
    </source>
</evidence>